<dbReference type="PROSITE" id="PS50887">
    <property type="entry name" value="GGDEF"/>
    <property type="match status" value="1"/>
</dbReference>
<gene>
    <name evidence="4" type="ORF">C0184_01210</name>
</gene>
<proteinExistence type="predicted"/>
<keyword evidence="1" id="KW-0547">Nucleotide-binding</keyword>
<evidence type="ECO:0000256" key="1">
    <source>
        <dbReference type="ARBA" id="ARBA00022741"/>
    </source>
</evidence>
<dbReference type="NCBIfam" id="TIGR02578">
    <property type="entry name" value="cas_TM1811_Csm1"/>
    <property type="match status" value="1"/>
</dbReference>
<dbReference type="EMBL" id="PNIQ01000090">
    <property type="protein sequence ID" value="PMP86452.1"/>
    <property type="molecule type" value="Genomic_DNA"/>
</dbReference>
<dbReference type="InterPro" id="IPR054767">
    <property type="entry name" value="Cas10-Cmr2_palm2"/>
</dbReference>
<sequence>DLGRQLTRAAVLLVDPQASAVSGATWRSVVSKLGVNYELTEQVRLPVAKRRALALTDEVVPSEPKQAILIGQRYLVAEAYRLQDADLSRYRELDPEQAEELRTGDVAPFNLLADQSKGIRRIAVLRMDVDNLGDLFGRGLQRPAGLAGLAVTAALSSALSRFFEGWVGELCRQVNEQSQGQGGIYAVYSGGDDLFLVGSWHVLPELARTIRADFIRYAGGAVTVSAGITLHQAGYPLYQAAEDAGTALEAAKSYEHPDGRSKDAITFLGQTLSWMEFEQAATLKDELIDVIESGAPRSLLMTIQALAVRARQRFNRSGQVQLLVGPWVWQGAYQLTRLAERSGDLRPRIEALREQLLSSEGIASRTIIPAGLAARWAQLILRGRDTRR</sequence>
<accession>A0A2J6XEK9</accession>
<dbReference type="InterPro" id="IPR013408">
    <property type="entry name" value="Cas10/Csm1"/>
</dbReference>
<dbReference type="InterPro" id="IPR000160">
    <property type="entry name" value="GGDEF_dom"/>
</dbReference>
<dbReference type="Pfam" id="PF22335">
    <property type="entry name" value="Cas10-Cmr2_palm2"/>
    <property type="match status" value="1"/>
</dbReference>
<name>A0A2J6XEK9_9CHLR</name>
<evidence type="ECO:0000259" key="3">
    <source>
        <dbReference type="PROSITE" id="PS50887"/>
    </source>
</evidence>
<feature type="non-terminal residue" evidence="4">
    <location>
        <position position="1"/>
    </location>
</feature>
<dbReference type="GO" id="GO:0051607">
    <property type="term" value="P:defense response to virus"/>
    <property type="evidence" value="ECO:0007669"/>
    <property type="project" value="UniProtKB-KW"/>
</dbReference>
<evidence type="ECO:0000313" key="4">
    <source>
        <dbReference type="EMBL" id="PMP86452.1"/>
    </source>
</evidence>
<keyword evidence="2" id="KW-0051">Antiviral defense</keyword>
<dbReference type="Proteomes" id="UP000243376">
    <property type="component" value="Unassembled WGS sequence"/>
</dbReference>
<evidence type="ECO:0000313" key="5">
    <source>
        <dbReference type="Proteomes" id="UP000243376"/>
    </source>
</evidence>
<dbReference type="Gene3D" id="3.30.70.270">
    <property type="match status" value="1"/>
</dbReference>
<dbReference type="AlphaFoldDB" id="A0A2J6XEK9"/>
<reference evidence="4 5" key="1">
    <citation type="submission" date="2018-01" db="EMBL/GenBank/DDBJ databases">
        <title>Metagenomic assembled genomes from two thermal pools in the Uzon Caldera, Kamchatka, Russia.</title>
        <authorList>
            <person name="Wilkins L."/>
            <person name="Ettinger C."/>
        </authorList>
    </citation>
    <scope>NUCLEOTIDE SEQUENCE [LARGE SCALE GENOMIC DNA]</scope>
    <source>
        <strain evidence="4">ZAV-02</strain>
    </source>
</reference>
<organism evidence="4 5">
    <name type="scientific">Chloroflexus aggregans</name>
    <dbReference type="NCBI Taxonomy" id="152260"/>
    <lineage>
        <taxon>Bacteria</taxon>
        <taxon>Bacillati</taxon>
        <taxon>Chloroflexota</taxon>
        <taxon>Chloroflexia</taxon>
        <taxon>Chloroflexales</taxon>
        <taxon>Chloroflexineae</taxon>
        <taxon>Chloroflexaceae</taxon>
        <taxon>Chloroflexus</taxon>
    </lineage>
</organism>
<dbReference type="PANTHER" id="PTHR36528:SF1">
    <property type="entry name" value="CRISPR SYSTEM SINGLE-STRAND-SPECIFIC DEOXYRIBONUCLEASE CAS10_CSM1 (SUBTYPE III-A)"/>
    <property type="match status" value="1"/>
</dbReference>
<dbReference type="InterPro" id="IPR052117">
    <property type="entry name" value="Cas10/Csm1_subtype-III-A"/>
</dbReference>
<dbReference type="InterPro" id="IPR043128">
    <property type="entry name" value="Rev_trsase/Diguanyl_cyclase"/>
</dbReference>
<comment type="caution">
    <text evidence="4">The sequence shown here is derived from an EMBL/GenBank/DDBJ whole genome shotgun (WGS) entry which is preliminary data.</text>
</comment>
<dbReference type="GO" id="GO:0000166">
    <property type="term" value="F:nucleotide binding"/>
    <property type="evidence" value="ECO:0007669"/>
    <property type="project" value="UniProtKB-KW"/>
</dbReference>
<evidence type="ECO:0000256" key="2">
    <source>
        <dbReference type="ARBA" id="ARBA00023118"/>
    </source>
</evidence>
<feature type="domain" description="GGDEF" evidence="3">
    <location>
        <begin position="120"/>
        <end position="268"/>
    </location>
</feature>
<dbReference type="PANTHER" id="PTHR36528">
    <property type="entry name" value="CRISPR SYSTEM SINGLE-STRAND-SPECIFIC DEOXYRIBONUCLEASE CAS10/CSM1 (SUBTYPE III-A)"/>
    <property type="match status" value="1"/>
</dbReference>
<protein>
    <submittedName>
        <fullName evidence="4">Type III-A CRISPR-associated protein Cas10/Csm1</fullName>
    </submittedName>
</protein>